<protein>
    <submittedName>
        <fullName evidence="9">Putative secreted protein (Por secretion system target)</fullName>
    </submittedName>
</protein>
<dbReference type="RefSeq" id="WP_108171197.1">
    <property type="nucleotide sequence ID" value="NZ_QBKQ01000001.1"/>
</dbReference>
<feature type="domain" description="Cadherin" evidence="7">
    <location>
        <begin position="2264"/>
        <end position="2356"/>
    </location>
</feature>
<keyword evidence="6" id="KW-1133">Transmembrane helix</keyword>
<dbReference type="InterPro" id="IPR022398">
    <property type="entry name" value="Peptidase_S8_His-AS"/>
</dbReference>
<dbReference type="SMART" id="SM00060">
    <property type="entry name" value="FN3"/>
    <property type="match status" value="2"/>
</dbReference>
<dbReference type="PROSITE" id="PS50853">
    <property type="entry name" value="FN3"/>
    <property type="match status" value="1"/>
</dbReference>
<feature type="transmembrane region" description="Helical" evidence="6">
    <location>
        <begin position="61"/>
        <end position="82"/>
    </location>
</feature>
<dbReference type="GO" id="GO:0007156">
    <property type="term" value="P:homophilic cell adhesion via plasma membrane adhesion molecules"/>
    <property type="evidence" value="ECO:0007669"/>
    <property type="project" value="InterPro"/>
</dbReference>
<dbReference type="InterPro" id="IPR000209">
    <property type="entry name" value="Peptidase_S8/S53_dom"/>
</dbReference>
<dbReference type="InterPro" id="IPR026444">
    <property type="entry name" value="Secre_tail"/>
</dbReference>
<keyword evidence="10" id="KW-1185">Reference proteome</keyword>
<feature type="domain" description="Fibronectin type-III" evidence="8">
    <location>
        <begin position="563"/>
        <end position="664"/>
    </location>
</feature>
<dbReference type="EMBL" id="QBKQ01000001">
    <property type="protein sequence ID" value="PTX45316.1"/>
    <property type="molecule type" value="Genomic_DNA"/>
</dbReference>
<accession>A0A2T6ANI4</accession>
<dbReference type="PROSITE" id="PS51892">
    <property type="entry name" value="SUBTILASE"/>
    <property type="match status" value="1"/>
</dbReference>
<evidence type="ECO:0000256" key="6">
    <source>
        <dbReference type="SAM" id="Phobius"/>
    </source>
</evidence>
<dbReference type="Pfam" id="PF16361">
    <property type="entry name" value="Peptidase_S8_N"/>
    <property type="match status" value="1"/>
</dbReference>
<dbReference type="NCBIfam" id="TIGR04183">
    <property type="entry name" value="Por_Secre_tail"/>
    <property type="match status" value="1"/>
</dbReference>
<keyword evidence="6" id="KW-0472">Membrane</keyword>
<comment type="caution">
    <text evidence="9">The sequence shown here is derived from an EMBL/GenBank/DDBJ whole genome shotgun (WGS) entry which is preliminary data.</text>
</comment>
<dbReference type="PROSITE" id="PS50268">
    <property type="entry name" value="CADHERIN_2"/>
    <property type="match status" value="1"/>
</dbReference>
<dbReference type="InterPro" id="IPR036116">
    <property type="entry name" value="FN3_sf"/>
</dbReference>
<feature type="active site" description="Charge relay system" evidence="5">
    <location>
        <position position="493"/>
    </location>
</feature>
<comment type="similarity">
    <text evidence="5">Belongs to the peptidase S8 family.</text>
</comment>
<dbReference type="InterPro" id="IPR032304">
    <property type="entry name" value="Peptidase_S8_N"/>
</dbReference>
<dbReference type="CDD" id="cd00063">
    <property type="entry name" value="FN3"/>
    <property type="match status" value="1"/>
</dbReference>
<evidence type="ECO:0000313" key="10">
    <source>
        <dbReference type="Proteomes" id="UP000244174"/>
    </source>
</evidence>
<dbReference type="PROSITE" id="PS00138">
    <property type="entry name" value="SUBTILASE_SER"/>
    <property type="match status" value="1"/>
</dbReference>
<evidence type="ECO:0000256" key="1">
    <source>
        <dbReference type="ARBA" id="ARBA00022670"/>
    </source>
</evidence>
<dbReference type="InterPro" id="IPR013783">
    <property type="entry name" value="Ig-like_fold"/>
</dbReference>
<dbReference type="SUPFAM" id="SSF52743">
    <property type="entry name" value="Subtilisin-like"/>
    <property type="match status" value="1"/>
</dbReference>
<evidence type="ECO:0000256" key="4">
    <source>
        <dbReference type="ARBA" id="ARBA00022825"/>
    </source>
</evidence>
<dbReference type="PANTHER" id="PTHR42884">
    <property type="entry name" value="PROPROTEIN CONVERTASE SUBTILISIN/KEXIN-RELATED"/>
    <property type="match status" value="1"/>
</dbReference>
<dbReference type="Gene3D" id="3.40.50.200">
    <property type="entry name" value="Peptidase S8/S53 domain"/>
    <property type="match status" value="1"/>
</dbReference>
<dbReference type="Proteomes" id="UP000244174">
    <property type="component" value="Unassembled WGS sequence"/>
</dbReference>
<dbReference type="InterPro" id="IPR036852">
    <property type="entry name" value="Peptidase_S8/S53_dom_sf"/>
</dbReference>
<dbReference type="SUPFAM" id="SSF49265">
    <property type="entry name" value="Fibronectin type III"/>
    <property type="match status" value="1"/>
</dbReference>
<feature type="active site" description="Charge relay system" evidence="5">
    <location>
        <position position="260"/>
    </location>
</feature>
<keyword evidence="1 5" id="KW-0645">Protease</keyword>
<feature type="active site" description="Charge relay system" evidence="5">
    <location>
        <position position="315"/>
    </location>
</feature>
<keyword evidence="4 5" id="KW-0720">Serine protease</keyword>
<reference evidence="9 10" key="1">
    <citation type="submission" date="2018-04" db="EMBL/GenBank/DDBJ databases">
        <title>Genomic Encyclopedia of Archaeal and Bacterial Type Strains, Phase II (KMG-II): from individual species to whole genera.</title>
        <authorList>
            <person name="Goeker M."/>
        </authorList>
    </citation>
    <scope>NUCLEOTIDE SEQUENCE [LARGE SCALE GENOMIC DNA]</scope>
    <source>
        <strain evidence="9 10">DSM 23082</strain>
    </source>
</reference>
<dbReference type="NCBIfam" id="NF012200">
    <property type="entry name" value="choice_anch_D"/>
    <property type="match status" value="1"/>
</dbReference>
<evidence type="ECO:0000259" key="7">
    <source>
        <dbReference type="PROSITE" id="PS50268"/>
    </source>
</evidence>
<evidence type="ECO:0000256" key="5">
    <source>
        <dbReference type="PROSITE-ProRule" id="PRU01240"/>
    </source>
</evidence>
<name>A0A2T6ANI4_9FLAO</name>
<evidence type="ECO:0000313" key="9">
    <source>
        <dbReference type="EMBL" id="PTX45316.1"/>
    </source>
</evidence>
<evidence type="ECO:0000259" key="8">
    <source>
        <dbReference type="PROSITE" id="PS50853"/>
    </source>
</evidence>
<dbReference type="PROSITE" id="PS00137">
    <property type="entry name" value="SUBTILASE_HIS"/>
    <property type="match status" value="1"/>
</dbReference>
<dbReference type="InterPro" id="IPR015500">
    <property type="entry name" value="Peptidase_S8_subtilisin-rel"/>
</dbReference>
<evidence type="ECO:0000256" key="3">
    <source>
        <dbReference type="ARBA" id="ARBA00022801"/>
    </source>
</evidence>
<sequence length="2531" mass="279330">MKEQDDESVDHWLNRNASQRKALRSMLNVLKSREVKEFDTEINQEKNNDSKNRIMNKITQLFKKLGILTIMLWMAGSLNLMAQNSDFVPGKVRIKIKPDKLELVVKDLNKASTSGVLKTGLSSFDKISARYAASKMRRLFPDAGKNEAKHIKHGLHLWYEINVENEADIKAVANEYGGNEYISWAEPIRQKSLNYSGSSVVERPSAAAMETTTNDPYLSDQWHLSNDGSLEGSVAGSDINAPKAWDISMGKSNVIVAVVDGGVDTDHEDLKDNMWINTAELNGTPGEDDDFNGYVDDVYGYNFAENQGEITDQDHGTHVAGTVAATSNNGKGVAGVAGGSGNGDGVKIISAQVFSDNGSGSFAPAIVYGADNGAVISQNSWGYQSAGAFEQAVLDAIDYFIEEAGNYPGSPMKGGVVLFAAGNNGRDEIHYPSYYDQTIAIASTGTDYKKANYSNYGTWVDLTTTGGSLRQGNKSQVLSTLPDNRYGYMQGTSMATPHASGIAALVISKYGSETFTSEDLKKRLFRGIREIDSHNPEFEGKLGLGFMDAYLALAPDDEQAPETISDLTLLGTSEDFATLSFTVPSDAGDTTPYEYKLQWSKNMDMSEASEMMVANDFSNVGDLIETTVEGLDFETTYYFTVTAIDRWGNAAEASNQVEATTNQGPDIATDVANINVNIDTQVDENALENFKILNQQDGILNWDSEIRQVSNFQSYTRAALPARGTTVSANQLTVKQEPVEFVQKFETRNAVQNAWESSEKKYHGINPIYIIGETDTTATNSSATRFRVDEADGFNLTYVKAYLNLDQEDGPAILEIYKGEELLEDNLIYSDDQFVGRSENDSRYHGYNLKEQLFFEQGTTFWIVFHIPAGNLYPLGVGPEQSPEQSDNALMSFDLGETWVPLAGAMNNDQFVWAVTAASNVEPLHNYMTLNPTEGQILGVGEQDMEVAIDASQLINGNYKSNIVINSNDSDTPIHRVAADVTVTGHKPALATNNILDFGSVFNGLSATREMTIQNTGFGRFRTRTVTSSSPSFKVNTSTFSLNVAAKSETTMSITYTPSGVGNENAEITLTSWNGDVHTFNVFGVGTESAHIEADPAVVNFENINVGDNAQASFTLKNTGEYPLQYGFPAFTEDVSHIENLPESVQRYPYVMERTPYNGYEFNDISTSGTDITEFFKSNPMNNYYNVDLGFDFPFFGKAVDHMYITKYGVLTLGKNGNFNSTSKFHSAQLPDGYISGLLKEWALSKAGSIHLKREVGKLIVQYTDVRHSNDRDNVAITFQIELYSDGDIKLIYDKFDGLFSYQLRSFYSAIENEAKNDGVLVNSSSDKVELPMMPQQIVHIHSPGLGLIKEVTEAKGMIQPGESKEVMITLDGEKLIEGTHKEYISVLSNDPFNSSIPLEVNIDVVGGGESELILSETEVDLGDNFQQAEVRGIIGAKNEGSKQIEITDINFANASLRFEGESSVVIEPNQTLFIEYTLNTSEVGAVNNTLTLTDSEGATYEVAFTGNVIDAPGIEVMETEYSVSMNPDEEMTKSFKVTNTGKSTLEYAIAATEHVTVQQPAAQNSVPEFTYVHRSTYDETMQPNAQWIKLNEEDKVQFYLADGDLWEVLDLPFEFEFYEEKYDKVWMSSQGVLSFDEIEDESLSYFVPPSVPNDDELNNIISPYFAAGGPNTNLAEDQWGRYMKAFDDKVVFEWRGYNNLFYIGGEFSIQAILYKNGKIKFQYKNDPSKPIRAFYGLIGIENKDGSDGTQIAYYQDYLANEVAVEFNPATKETLEAGASREYDLTFNTNGANAGTYEESLKVINNTPLTPEVVVPINLEVSGDAELTFIPETVDLGEEMVGPDAAYMHDVAFKNTGKKTMTVNNIRVEDASTATIEHLVWHFRWGWSWQPIGATDSFTVEPGFESKTFRLTVSPQTPNDAYTNKVLVDTDFGTTEELLIKAAFKLPPSFTVNNEEIYHLAFNDDVYTHTLNMGNVDGESPLNYTIGMNYMRTDVSPAAAPLNSDVDATLLRNDVSFEPNYSIVQNNEEFANILAHEDTQSPWTSVGFNGDLVFASSTRFIAPESGFNLSHIQTWYAWGDWLNSDLTVEIRVGNQLEDSDVLYKETLNYVAETANVDGELITLALGETVDLQPYEKFFVVITYPLGANYPQGLGYVDAHESNRYKFYNAGFWWDIADAGLSNSGWIVRAGEVEAAQKNWLTLTGNTTGDVAAGATMDMNVELNPARASKASNFAMLNIETNDPEMELVSIPVTLDINQAPDLVADEMYYVNENETLNISLGTSDLEGDLVAGARMAEANPKTELNFAEGMVDFSFSPDFEDAGIHTFDVILEDENGIEGTSTIKVEVVDVNRAPEANLLDNQTLNLYTGEYRLDLSSVFTDPDGDQVSSLTPTSSSEVVEIFVNDNNMLVTPSTLGTSTITLKGVDGRGGEITTTFDVVVVDKVTNDSDLEESWKVHPNPVKEVMYVKLYSPVMEKMNIRFYNTLGALVKTTQSEGSDSMIEVPVSNLSPGIYFVEITTENARSVKKIVKN</sequence>
<dbReference type="PANTHER" id="PTHR42884:SF14">
    <property type="entry name" value="NEUROENDOCRINE CONVERTASE 1"/>
    <property type="match status" value="1"/>
</dbReference>
<proteinExistence type="inferred from homology"/>
<dbReference type="GO" id="GO:0004252">
    <property type="term" value="F:serine-type endopeptidase activity"/>
    <property type="evidence" value="ECO:0007669"/>
    <property type="project" value="UniProtKB-UniRule"/>
</dbReference>
<gene>
    <name evidence="9" type="ORF">C8P64_1311</name>
</gene>
<dbReference type="Pfam" id="PF00082">
    <property type="entry name" value="Peptidase_S8"/>
    <property type="match status" value="1"/>
</dbReference>
<evidence type="ECO:0000256" key="2">
    <source>
        <dbReference type="ARBA" id="ARBA00022729"/>
    </source>
</evidence>
<organism evidence="9 10">
    <name type="scientific">Christiangramia gaetbulicola</name>
    <dbReference type="NCBI Taxonomy" id="703340"/>
    <lineage>
        <taxon>Bacteria</taxon>
        <taxon>Pseudomonadati</taxon>
        <taxon>Bacteroidota</taxon>
        <taxon>Flavobacteriia</taxon>
        <taxon>Flavobacteriales</taxon>
        <taxon>Flavobacteriaceae</taxon>
        <taxon>Christiangramia</taxon>
    </lineage>
</organism>
<dbReference type="Gene3D" id="2.60.40.10">
    <property type="entry name" value="Immunoglobulins"/>
    <property type="match status" value="4"/>
</dbReference>
<keyword evidence="3 5" id="KW-0378">Hydrolase</keyword>
<dbReference type="Pfam" id="PF18962">
    <property type="entry name" value="Por_Secre_tail"/>
    <property type="match status" value="1"/>
</dbReference>
<dbReference type="OrthoDB" id="1055762at2"/>
<dbReference type="GO" id="GO:0005509">
    <property type="term" value="F:calcium ion binding"/>
    <property type="evidence" value="ECO:0007669"/>
    <property type="project" value="InterPro"/>
</dbReference>
<dbReference type="InterPro" id="IPR002126">
    <property type="entry name" value="Cadherin-like_dom"/>
</dbReference>
<dbReference type="GO" id="GO:0016020">
    <property type="term" value="C:membrane"/>
    <property type="evidence" value="ECO:0007669"/>
    <property type="project" value="InterPro"/>
</dbReference>
<dbReference type="InterPro" id="IPR023828">
    <property type="entry name" value="Peptidase_S8_Ser-AS"/>
</dbReference>
<keyword evidence="6" id="KW-0812">Transmembrane</keyword>
<dbReference type="GO" id="GO:0016485">
    <property type="term" value="P:protein processing"/>
    <property type="evidence" value="ECO:0007669"/>
    <property type="project" value="TreeGrafter"/>
</dbReference>
<keyword evidence="2" id="KW-0732">Signal</keyword>
<dbReference type="InterPro" id="IPR003961">
    <property type="entry name" value="FN3_dom"/>
</dbReference>
<dbReference type="PRINTS" id="PR00723">
    <property type="entry name" value="SUBTILISIN"/>
</dbReference>